<dbReference type="AlphaFoldDB" id="A0A318JDG9"/>
<protein>
    <submittedName>
        <fullName evidence="2">Uncharacterized protein</fullName>
    </submittedName>
</protein>
<proteinExistence type="predicted"/>
<reference evidence="2 3" key="1">
    <citation type="submission" date="2018-05" db="EMBL/GenBank/DDBJ databases">
        <title>Genomic Encyclopedia of Type Strains, Phase IV (KMG-IV): sequencing the most valuable type-strain genomes for metagenomic binning, comparative biology and taxonomic classification.</title>
        <authorList>
            <person name="Goeker M."/>
        </authorList>
    </citation>
    <scope>NUCLEOTIDE SEQUENCE [LARGE SCALE GENOMIC DNA]</scope>
    <source>
        <strain evidence="2 3">DSM 19792</strain>
    </source>
</reference>
<evidence type="ECO:0000256" key="1">
    <source>
        <dbReference type="SAM" id="SignalP"/>
    </source>
</evidence>
<gene>
    <name evidence="2" type="ORF">DFR42_102212</name>
</gene>
<keyword evidence="3" id="KW-1185">Reference proteome</keyword>
<dbReference type="EMBL" id="QJKB01000002">
    <property type="protein sequence ID" value="PXX45000.1"/>
    <property type="molecule type" value="Genomic_DNA"/>
</dbReference>
<dbReference type="OrthoDB" id="8781957at2"/>
<dbReference type="RefSeq" id="WP_110254480.1">
    <property type="nucleotide sequence ID" value="NZ_QJKB01000002.1"/>
</dbReference>
<feature type="signal peptide" evidence="1">
    <location>
        <begin position="1"/>
        <end position="28"/>
    </location>
</feature>
<comment type="caution">
    <text evidence="2">The sequence shown here is derived from an EMBL/GenBank/DDBJ whole genome shotgun (WGS) entry which is preliminary data.</text>
</comment>
<accession>A0A318JDG9</accession>
<evidence type="ECO:0000313" key="2">
    <source>
        <dbReference type="EMBL" id="PXX45000.1"/>
    </source>
</evidence>
<sequence length="114" mass="12264">MKNTYNNTFKTGLILSTALLTGALAITAAFTQGKAEASQNVASIASVTISAKRMTAEQKLAYDTADNLAQNVTHTVLISAKRLTAQEKLAIDMEDQIERQQLAEKAASRKHVQG</sequence>
<evidence type="ECO:0000313" key="3">
    <source>
        <dbReference type="Proteomes" id="UP000247792"/>
    </source>
</evidence>
<name>A0A318JDG9_9BURK</name>
<feature type="chain" id="PRO_5016300880" evidence="1">
    <location>
        <begin position="29"/>
        <end position="114"/>
    </location>
</feature>
<dbReference type="Proteomes" id="UP000247792">
    <property type="component" value="Unassembled WGS sequence"/>
</dbReference>
<keyword evidence="1" id="KW-0732">Signal</keyword>
<organism evidence="2 3">
    <name type="scientific">Undibacterium pigrum</name>
    <dbReference type="NCBI Taxonomy" id="401470"/>
    <lineage>
        <taxon>Bacteria</taxon>
        <taxon>Pseudomonadati</taxon>
        <taxon>Pseudomonadota</taxon>
        <taxon>Betaproteobacteria</taxon>
        <taxon>Burkholderiales</taxon>
        <taxon>Oxalobacteraceae</taxon>
        <taxon>Undibacterium</taxon>
    </lineage>
</organism>